<dbReference type="SMART" id="SM00530">
    <property type="entry name" value="HTH_XRE"/>
    <property type="match status" value="1"/>
</dbReference>
<accession>A0ABS7GJI0</accession>
<feature type="domain" description="HTH cro/C1-type" evidence="1">
    <location>
        <begin position="15"/>
        <end position="71"/>
    </location>
</feature>
<protein>
    <submittedName>
        <fullName evidence="2">Helix-turn-helix transcriptional regulator</fullName>
    </submittedName>
</protein>
<evidence type="ECO:0000313" key="2">
    <source>
        <dbReference type="EMBL" id="MBW8687275.1"/>
    </source>
</evidence>
<name>A0ABS7GJI0_9BACT</name>
<dbReference type="InterPro" id="IPR010982">
    <property type="entry name" value="Lambda_DNA-bd_dom_sf"/>
</dbReference>
<dbReference type="EMBL" id="JAICCF010000004">
    <property type="protein sequence ID" value="MBW8687275.1"/>
    <property type="molecule type" value="Genomic_DNA"/>
</dbReference>
<keyword evidence="3" id="KW-1185">Reference proteome</keyword>
<proteinExistence type="predicted"/>
<organism evidence="2 3">
    <name type="scientific">Chitinophaga rhizophila</name>
    <dbReference type="NCBI Taxonomy" id="2866212"/>
    <lineage>
        <taxon>Bacteria</taxon>
        <taxon>Pseudomonadati</taxon>
        <taxon>Bacteroidota</taxon>
        <taxon>Chitinophagia</taxon>
        <taxon>Chitinophagales</taxon>
        <taxon>Chitinophagaceae</taxon>
        <taxon>Chitinophaga</taxon>
    </lineage>
</organism>
<evidence type="ECO:0000259" key="1">
    <source>
        <dbReference type="PROSITE" id="PS50943"/>
    </source>
</evidence>
<dbReference type="PROSITE" id="PS50943">
    <property type="entry name" value="HTH_CROC1"/>
    <property type="match status" value="1"/>
</dbReference>
<sequence length="77" mass="9099">MAEISAIDRYVIDRVRERRMELNISQAELSFRLGKSDKYISRFESYSSGKHYNIEILNEIAKVLDCSPRDFWPEKAL</sequence>
<evidence type="ECO:0000313" key="3">
    <source>
        <dbReference type="Proteomes" id="UP000812961"/>
    </source>
</evidence>
<dbReference type="Proteomes" id="UP000812961">
    <property type="component" value="Unassembled WGS sequence"/>
</dbReference>
<dbReference type="Pfam" id="PF01381">
    <property type="entry name" value="HTH_3"/>
    <property type="match status" value="1"/>
</dbReference>
<dbReference type="CDD" id="cd00093">
    <property type="entry name" value="HTH_XRE"/>
    <property type="match status" value="1"/>
</dbReference>
<dbReference type="Gene3D" id="1.10.260.40">
    <property type="entry name" value="lambda repressor-like DNA-binding domains"/>
    <property type="match status" value="1"/>
</dbReference>
<dbReference type="RefSeq" id="WP_220252595.1">
    <property type="nucleotide sequence ID" value="NZ_JAICCF010000004.1"/>
</dbReference>
<reference evidence="2 3" key="1">
    <citation type="submission" date="2021-08" db="EMBL/GenBank/DDBJ databases">
        <title>The genome sequence of Chitinophaga sp. B61.</title>
        <authorList>
            <person name="Zhang X."/>
        </authorList>
    </citation>
    <scope>NUCLEOTIDE SEQUENCE [LARGE SCALE GENOMIC DNA]</scope>
    <source>
        <strain evidence="2 3">B61</strain>
    </source>
</reference>
<gene>
    <name evidence="2" type="ORF">K1Y79_23255</name>
</gene>
<dbReference type="InterPro" id="IPR001387">
    <property type="entry name" value="Cro/C1-type_HTH"/>
</dbReference>
<comment type="caution">
    <text evidence="2">The sequence shown here is derived from an EMBL/GenBank/DDBJ whole genome shotgun (WGS) entry which is preliminary data.</text>
</comment>
<dbReference type="SUPFAM" id="SSF47413">
    <property type="entry name" value="lambda repressor-like DNA-binding domains"/>
    <property type="match status" value="1"/>
</dbReference>